<dbReference type="STRING" id="1227496.C489_13850"/>
<organism evidence="1 2">
    <name type="scientific">Natrinema versiforme JCM 10478</name>
    <dbReference type="NCBI Taxonomy" id="1227496"/>
    <lineage>
        <taxon>Archaea</taxon>
        <taxon>Methanobacteriati</taxon>
        <taxon>Methanobacteriota</taxon>
        <taxon>Stenosarchaea group</taxon>
        <taxon>Halobacteria</taxon>
        <taxon>Halobacteriales</taxon>
        <taxon>Natrialbaceae</taxon>
        <taxon>Natrinema</taxon>
    </lineage>
</organism>
<dbReference type="EMBL" id="AOID01000043">
    <property type="protein sequence ID" value="ELY65822.1"/>
    <property type="molecule type" value="Genomic_DNA"/>
</dbReference>
<feature type="non-terminal residue" evidence="1">
    <location>
        <position position="85"/>
    </location>
</feature>
<accession>L9XWC7</accession>
<evidence type="ECO:0000313" key="1">
    <source>
        <dbReference type="EMBL" id="ELY65822.1"/>
    </source>
</evidence>
<protein>
    <submittedName>
        <fullName evidence="1">Transposase, IS605 OrfB family protein</fullName>
    </submittedName>
</protein>
<proteinExistence type="predicted"/>
<dbReference type="AlphaFoldDB" id="L9XWC7"/>
<dbReference type="Proteomes" id="UP000011632">
    <property type="component" value="Unassembled WGS sequence"/>
</dbReference>
<gene>
    <name evidence="1" type="ORF">C489_13850</name>
</gene>
<evidence type="ECO:0000313" key="2">
    <source>
        <dbReference type="Proteomes" id="UP000011632"/>
    </source>
</evidence>
<sequence>MKRANQFNVRPRSEKEREVFVRWLDASASLWNETNYARRQKFLEDDENIWDADTGTLEGKYKGILSSSVAQQIIRKNSEAWRSFF</sequence>
<keyword evidence="2" id="KW-1185">Reference proteome</keyword>
<reference evidence="1 2" key="1">
    <citation type="journal article" date="2014" name="PLoS Genet.">
        <title>Phylogenetically driven sequencing of extremely halophilic archaea reveals strategies for static and dynamic osmo-response.</title>
        <authorList>
            <person name="Becker E.A."/>
            <person name="Seitzer P.M."/>
            <person name="Tritt A."/>
            <person name="Larsen D."/>
            <person name="Krusor M."/>
            <person name="Yao A.I."/>
            <person name="Wu D."/>
            <person name="Madern D."/>
            <person name="Eisen J.A."/>
            <person name="Darling A.E."/>
            <person name="Facciotti M.T."/>
        </authorList>
    </citation>
    <scope>NUCLEOTIDE SEQUENCE [LARGE SCALE GENOMIC DNA]</scope>
    <source>
        <strain evidence="1 2">JCM 10478</strain>
    </source>
</reference>
<name>L9XWC7_9EURY</name>
<comment type="caution">
    <text evidence="1">The sequence shown here is derived from an EMBL/GenBank/DDBJ whole genome shotgun (WGS) entry which is preliminary data.</text>
</comment>